<reference evidence="7 8" key="1">
    <citation type="submission" date="2017-12" db="EMBL/GenBank/DDBJ databases">
        <title>Isolation and characterization of an aerobic denitrifying Pseudomonas monteilii CY06 from aquaculture ponds.</title>
        <authorList>
            <person name="Ma Q."/>
            <person name="Cai Y."/>
            <person name="He Z."/>
        </authorList>
    </citation>
    <scope>NUCLEOTIDE SEQUENCE [LARGE SCALE GENOMIC DNA]</scope>
    <source>
        <strain evidence="7 8">CY06</strain>
    </source>
</reference>
<dbReference type="GO" id="GO:0030267">
    <property type="term" value="F:glyoxylate reductase (NADPH) activity"/>
    <property type="evidence" value="ECO:0007669"/>
    <property type="project" value="TreeGrafter"/>
</dbReference>
<dbReference type="EMBL" id="PJCG01000052">
    <property type="protein sequence ID" value="PKI19464.1"/>
    <property type="molecule type" value="Genomic_DNA"/>
</dbReference>
<dbReference type="InterPro" id="IPR036291">
    <property type="entry name" value="NAD(P)-bd_dom_sf"/>
</dbReference>
<dbReference type="Pfam" id="PF02826">
    <property type="entry name" value="2-Hacid_dh_C"/>
    <property type="match status" value="1"/>
</dbReference>
<dbReference type="AlphaFoldDB" id="A0A2N1IMH6"/>
<dbReference type="Gene3D" id="3.40.50.720">
    <property type="entry name" value="NAD(P)-binding Rossmann-like Domain"/>
    <property type="match status" value="2"/>
</dbReference>
<evidence type="ECO:0000256" key="3">
    <source>
        <dbReference type="ARBA" id="ARBA00023027"/>
    </source>
</evidence>
<dbReference type="PANTHER" id="PTHR10996:SF178">
    <property type="entry name" value="2-HYDROXYACID DEHYDROGENASE YGL185C-RELATED"/>
    <property type="match status" value="1"/>
</dbReference>
<keyword evidence="1" id="KW-0521">NADP</keyword>
<dbReference type="InterPro" id="IPR006139">
    <property type="entry name" value="D-isomer_2_OHA_DH_cat_dom"/>
</dbReference>
<evidence type="ECO:0000259" key="6">
    <source>
        <dbReference type="Pfam" id="PF02826"/>
    </source>
</evidence>
<dbReference type="InterPro" id="IPR006140">
    <property type="entry name" value="D-isomer_DH_NAD-bd"/>
</dbReference>
<sequence length="312" mass="33139">MNINHGASPRQALLMLAPLLDEHESQLARQFDLVRAFDSHALEAVLADRPERFRAVVTNGVVGVPTPVMRALVNLSLIAVNGVGVDCIDLDQAKARGIRVETTVDILTDAVADQAIALLLSLLRQVCVADRFVRAGQWREAAFPLLGTTLRGLRVGIIGLGRIGQAIASRLLPFGVKLAYHNRNELQGCSYTYYPDAGSLAADSDILILAAAGGSATSRLVNAPVLEALGAKGVIVNVARGSVIDEVELVARLQDGRLAGAALDVFVNEPQVPTSLFDLDNVVLQPHIGSATLQARKAMGDYVVTAICRSTL</sequence>
<dbReference type="RefSeq" id="WP_021785532.1">
    <property type="nucleotide sequence ID" value="NZ_KK214940.1"/>
</dbReference>
<evidence type="ECO:0000256" key="1">
    <source>
        <dbReference type="ARBA" id="ARBA00022857"/>
    </source>
</evidence>
<comment type="caution">
    <text evidence="7">The sequence shown here is derived from an EMBL/GenBank/DDBJ whole genome shotgun (WGS) entry which is preliminary data.</text>
</comment>
<evidence type="ECO:0000256" key="2">
    <source>
        <dbReference type="ARBA" id="ARBA00023002"/>
    </source>
</evidence>
<comment type="similarity">
    <text evidence="4">Belongs to the D-isomer specific 2-hydroxyacid dehydrogenase family.</text>
</comment>
<keyword evidence="3" id="KW-0520">NAD</keyword>
<evidence type="ECO:0000313" key="8">
    <source>
        <dbReference type="Proteomes" id="UP000233399"/>
    </source>
</evidence>
<accession>A0A2N1IMH6</accession>
<dbReference type="SUPFAM" id="SSF52283">
    <property type="entry name" value="Formate/glycerate dehydrogenase catalytic domain-like"/>
    <property type="match status" value="1"/>
</dbReference>
<gene>
    <name evidence="7" type="ORF">CXB65_20550</name>
</gene>
<dbReference type="GO" id="GO:0051287">
    <property type="term" value="F:NAD binding"/>
    <property type="evidence" value="ECO:0007669"/>
    <property type="project" value="InterPro"/>
</dbReference>
<feature type="domain" description="D-isomer specific 2-hydroxyacid dehydrogenase catalytic" evidence="5">
    <location>
        <begin position="21"/>
        <end position="309"/>
    </location>
</feature>
<dbReference type="SUPFAM" id="SSF51735">
    <property type="entry name" value="NAD(P)-binding Rossmann-fold domains"/>
    <property type="match status" value="1"/>
</dbReference>
<dbReference type="GO" id="GO:0005829">
    <property type="term" value="C:cytosol"/>
    <property type="evidence" value="ECO:0007669"/>
    <property type="project" value="TreeGrafter"/>
</dbReference>
<dbReference type="GO" id="GO:0016618">
    <property type="term" value="F:hydroxypyruvate reductase [NAD(P)H] activity"/>
    <property type="evidence" value="ECO:0007669"/>
    <property type="project" value="TreeGrafter"/>
</dbReference>
<dbReference type="FunFam" id="3.40.50.720:FF:000213">
    <property type="entry name" value="Putative 2-hydroxyacid dehydrogenase"/>
    <property type="match status" value="1"/>
</dbReference>
<name>A0A2N1IMH6_9PSED</name>
<feature type="domain" description="D-isomer specific 2-hydroxyacid dehydrogenase NAD-binding" evidence="6">
    <location>
        <begin position="116"/>
        <end position="289"/>
    </location>
</feature>
<keyword evidence="2 4" id="KW-0560">Oxidoreductase</keyword>
<dbReference type="CDD" id="cd12156">
    <property type="entry name" value="HPPR"/>
    <property type="match status" value="1"/>
</dbReference>
<evidence type="ECO:0000256" key="4">
    <source>
        <dbReference type="RuleBase" id="RU003719"/>
    </source>
</evidence>
<evidence type="ECO:0000313" key="7">
    <source>
        <dbReference type="EMBL" id="PKI19464.1"/>
    </source>
</evidence>
<protein>
    <submittedName>
        <fullName evidence="7">2-hydroxyacid dehydrogenase</fullName>
    </submittedName>
</protein>
<evidence type="ECO:0000259" key="5">
    <source>
        <dbReference type="Pfam" id="PF00389"/>
    </source>
</evidence>
<organism evidence="7 8">
    <name type="scientific">Pseudomonas monteilii</name>
    <dbReference type="NCBI Taxonomy" id="76759"/>
    <lineage>
        <taxon>Bacteria</taxon>
        <taxon>Pseudomonadati</taxon>
        <taxon>Pseudomonadota</taxon>
        <taxon>Gammaproteobacteria</taxon>
        <taxon>Pseudomonadales</taxon>
        <taxon>Pseudomonadaceae</taxon>
        <taxon>Pseudomonas</taxon>
    </lineage>
</organism>
<dbReference type="Proteomes" id="UP000233399">
    <property type="component" value="Unassembled WGS sequence"/>
</dbReference>
<dbReference type="InterPro" id="IPR050223">
    <property type="entry name" value="D-isomer_2-hydroxyacid_DH"/>
</dbReference>
<proteinExistence type="inferred from homology"/>
<dbReference type="PANTHER" id="PTHR10996">
    <property type="entry name" value="2-HYDROXYACID DEHYDROGENASE-RELATED"/>
    <property type="match status" value="1"/>
</dbReference>
<dbReference type="Pfam" id="PF00389">
    <property type="entry name" value="2-Hacid_dh"/>
    <property type="match status" value="1"/>
</dbReference>